<protein>
    <submittedName>
        <fullName evidence="2">Uncharacterized protein</fullName>
    </submittedName>
</protein>
<gene>
    <name evidence="2" type="ORF">FTOL_12426</name>
</gene>
<organism evidence="2 3">
    <name type="scientific">Fusarium torulosum</name>
    <dbReference type="NCBI Taxonomy" id="33205"/>
    <lineage>
        <taxon>Eukaryota</taxon>
        <taxon>Fungi</taxon>
        <taxon>Dikarya</taxon>
        <taxon>Ascomycota</taxon>
        <taxon>Pezizomycotina</taxon>
        <taxon>Sordariomycetes</taxon>
        <taxon>Hypocreomycetidae</taxon>
        <taxon>Hypocreales</taxon>
        <taxon>Nectriaceae</taxon>
        <taxon>Fusarium</taxon>
    </lineage>
</organism>
<evidence type="ECO:0000256" key="1">
    <source>
        <dbReference type="SAM" id="MobiDB-lite"/>
    </source>
</evidence>
<keyword evidence="3" id="KW-1185">Reference proteome</keyword>
<name>A0AAE8MJT5_9HYPO</name>
<dbReference type="Proteomes" id="UP001187734">
    <property type="component" value="Unassembled WGS sequence"/>
</dbReference>
<dbReference type="EMBL" id="ONZP01000591">
    <property type="protein sequence ID" value="SPJ87957.1"/>
    <property type="molecule type" value="Genomic_DNA"/>
</dbReference>
<sequence>MALYANGSQASGHQLPRADPTGAASADATTSTLPALSFTISIELETTVISIDTLDLTTTTTASVDSCDETTTGISSSETTAPELSASTAMAATTTSDSASTH</sequence>
<proteinExistence type="predicted"/>
<reference evidence="2" key="1">
    <citation type="submission" date="2018-03" db="EMBL/GenBank/DDBJ databases">
        <authorList>
            <person name="Guldener U."/>
        </authorList>
    </citation>
    <scope>NUCLEOTIDE SEQUENCE</scope>
</reference>
<feature type="compositionally biased region" description="Low complexity" evidence="1">
    <location>
        <begin position="18"/>
        <end position="28"/>
    </location>
</feature>
<comment type="caution">
    <text evidence="2">The sequence shown here is derived from an EMBL/GenBank/DDBJ whole genome shotgun (WGS) entry which is preliminary data.</text>
</comment>
<evidence type="ECO:0000313" key="3">
    <source>
        <dbReference type="Proteomes" id="UP001187734"/>
    </source>
</evidence>
<feature type="compositionally biased region" description="Polar residues" evidence="1">
    <location>
        <begin position="1"/>
        <end position="12"/>
    </location>
</feature>
<accession>A0AAE8MJT5</accession>
<evidence type="ECO:0000313" key="2">
    <source>
        <dbReference type="EMBL" id="SPJ87957.1"/>
    </source>
</evidence>
<feature type="region of interest" description="Disordered" evidence="1">
    <location>
        <begin position="65"/>
        <end position="102"/>
    </location>
</feature>
<dbReference type="AlphaFoldDB" id="A0AAE8MJT5"/>
<feature type="region of interest" description="Disordered" evidence="1">
    <location>
        <begin position="1"/>
        <end position="28"/>
    </location>
</feature>